<evidence type="ECO:0000313" key="2">
    <source>
        <dbReference type="Proteomes" id="UP000244906"/>
    </source>
</evidence>
<dbReference type="Proteomes" id="UP000244906">
    <property type="component" value="Unassembled WGS sequence"/>
</dbReference>
<sequence length="246" mass="28363">MLYLMTVIKLPSIFFQNTCIMPSTYNPAVIYGTEDFSAPSMVEMQRYPNIIRPYLFSPRRYFRGFVLRADRRSKEEVFEDGFLIKEANKFHDLNNEEIEKLKKANRYRDDIEKSSKQIALATGADPSGHFTLSYGISTTTKLYIAKLFAKRDGHVYLIDAREFYGVIIDVVNTVERPASWKEWFTGRQNPPYDEVNYLHSIPGSHILGEWIEGGRLEVNKNFHVADSLYPGDYVGSIGRTGFETEV</sequence>
<accession>A0A2V1H1K3</accession>
<organism evidence="1 2">
    <name type="scientific">Pelagibaculum spongiae</name>
    <dbReference type="NCBI Taxonomy" id="2080658"/>
    <lineage>
        <taxon>Bacteria</taxon>
        <taxon>Pseudomonadati</taxon>
        <taxon>Pseudomonadota</taxon>
        <taxon>Gammaproteobacteria</taxon>
        <taxon>Oceanospirillales</taxon>
        <taxon>Pelagibaculum</taxon>
    </lineage>
</organism>
<gene>
    <name evidence="1" type="ORF">DC094_06875</name>
</gene>
<comment type="caution">
    <text evidence="1">The sequence shown here is derived from an EMBL/GenBank/DDBJ whole genome shotgun (WGS) entry which is preliminary data.</text>
</comment>
<reference evidence="1 2" key="1">
    <citation type="submission" date="2018-04" db="EMBL/GenBank/DDBJ databases">
        <title>Thalassorhabdus spongiae gen. nov., sp. nov., isolated from a marine sponge in South-West Iceland.</title>
        <authorList>
            <person name="Knobloch S."/>
            <person name="Daussin A."/>
            <person name="Johannsson R."/>
            <person name="Marteinsson V.T."/>
        </authorList>
    </citation>
    <scope>NUCLEOTIDE SEQUENCE [LARGE SCALE GENOMIC DNA]</scope>
    <source>
        <strain evidence="1 2">Hp12</strain>
    </source>
</reference>
<dbReference type="SUPFAM" id="SSF56399">
    <property type="entry name" value="ADP-ribosylation"/>
    <property type="match status" value="1"/>
</dbReference>
<dbReference type="Gene3D" id="3.90.210.10">
    <property type="entry name" value="Heat-Labile Enterotoxin, subunit A"/>
    <property type="match status" value="1"/>
</dbReference>
<dbReference type="EMBL" id="QDDL01000002">
    <property type="protein sequence ID" value="PVZ70312.1"/>
    <property type="molecule type" value="Genomic_DNA"/>
</dbReference>
<dbReference type="AlphaFoldDB" id="A0A2V1H1K3"/>
<proteinExistence type="predicted"/>
<name>A0A2V1H1K3_9GAMM</name>
<evidence type="ECO:0000313" key="1">
    <source>
        <dbReference type="EMBL" id="PVZ70312.1"/>
    </source>
</evidence>
<protein>
    <submittedName>
        <fullName evidence="1">Uncharacterized protein</fullName>
    </submittedName>
</protein>
<keyword evidence="2" id="KW-1185">Reference proteome</keyword>